<evidence type="ECO:0000256" key="7">
    <source>
        <dbReference type="SAM" id="MobiDB-lite"/>
    </source>
</evidence>
<comment type="catalytic activity">
    <reaction evidence="4 6">
        <text>O-phospho-L-seryl-[protein] + H2O = L-seryl-[protein] + phosphate</text>
        <dbReference type="Rhea" id="RHEA:20629"/>
        <dbReference type="Rhea" id="RHEA-COMP:9863"/>
        <dbReference type="Rhea" id="RHEA-COMP:11604"/>
        <dbReference type="ChEBI" id="CHEBI:15377"/>
        <dbReference type="ChEBI" id="CHEBI:29999"/>
        <dbReference type="ChEBI" id="CHEBI:43474"/>
        <dbReference type="ChEBI" id="CHEBI:83421"/>
        <dbReference type="EC" id="3.1.3.16"/>
    </reaction>
</comment>
<feature type="compositionally biased region" description="Acidic residues" evidence="7">
    <location>
        <begin position="633"/>
        <end position="645"/>
    </location>
</feature>
<comment type="catalytic activity">
    <reaction evidence="5 6">
        <text>O-phospho-L-threonyl-[protein] + H2O = L-threonyl-[protein] + phosphate</text>
        <dbReference type="Rhea" id="RHEA:47004"/>
        <dbReference type="Rhea" id="RHEA-COMP:11060"/>
        <dbReference type="Rhea" id="RHEA-COMP:11605"/>
        <dbReference type="ChEBI" id="CHEBI:15377"/>
        <dbReference type="ChEBI" id="CHEBI:30013"/>
        <dbReference type="ChEBI" id="CHEBI:43474"/>
        <dbReference type="ChEBI" id="CHEBI:61977"/>
        <dbReference type="EC" id="3.1.3.16"/>
    </reaction>
</comment>
<dbReference type="EC" id="3.1.3.16" evidence="6"/>
<dbReference type="CDD" id="cd07521">
    <property type="entry name" value="HAD_FCP1-like"/>
    <property type="match status" value="1"/>
</dbReference>
<dbReference type="GO" id="GO:0005634">
    <property type="term" value="C:nucleus"/>
    <property type="evidence" value="ECO:0007669"/>
    <property type="project" value="UniProtKB-SubCell"/>
</dbReference>
<comment type="subcellular location">
    <subcellularLocation>
        <location evidence="1 6">Nucleus</location>
    </subcellularLocation>
</comment>
<dbReference type="SMART" id="SM00577">
    <property type="entry name" value="CPDc"/>
    <property type="match status" value="1"/>
</dbReference>
<dbReference type="SUPFAM" id="SSF56784">
    <property type="entry name" value="HAD-like"/>
    <property type="match status" value="1"/>
</dbReference>
<keyword evidence="11" id="KW-1185">Reference proteome</keyword>
<dbReference type="EMBL" id="GL883010">
    <property type="protein sequence ID" value="EGG20980.1"/>
    <property type="molecule type" value="Genomic_DNA"/>
</dbReference>
<dbReference type="KEGG" id="dfa:DFA_00849"/>
<dbReference type="InterPro" id="IPR011947">
    <property type="entry name" value="FCP1_euk"/>
</dbReference>
<feature type="compositionally biased region" description="Low complexity" evidence="7">
    <location>
        <begin position="49"/>
        <end position="74"/>
    </location>
</feature>
<dbReference type="Proteomes" id="UP000007797">
    <property type="component" value="Unassembled WGS sequence"/>
</dbReference>
<evidence type="ECO:0000259" key="8">
    <source>
        <dbReference type="PROSITE" id="PS50172"/>
    </source>
</evidence>
<feature type="compositionally biased region" description="Acidic residues" evidence="7">
    <location>
        <begin position="411"/>
        <end position="427"/>
    </location>
</feature>
<evidence type="ECO:0000313" key="11">
    <source>
        <dbReference type="Proteomes" id="UP000007797"/>
    </source>
</evidence>
<dbReference type="RefSeq" id="XP_004358830.1">
    <property type="nucleotide sequence ID" value="XM_004358773.1"/>
</dbReference>
<feature type="compositionally biased region" description="Acidic residues" evidence="7">
    <location>
        <begin position="705"/>
        <end position="737"/>
    </location>
</feature>
<feature type="compositionally biased region" description="Acidic residues" evidence="7">
    <location>
        <begin position="658"/>
        <end position="667"/>
    </location>
</feature>
<dbReference type="SUPFAM" id="SSF52113">
    <property type="entry name" value="BRCT domain"/>
    <property type="match status" value="1"/>
</dbReference>
<dbReference type="Gene3D" id="3.40.50.10190">
    <property type="entry name" value="BRCT domain"/>
    <property type="match status" value="1"/>
</dbReference>
<feature type="region of interest" description="Disordered" evidence="7">
    <location>
        <begin position="560"/>
        <end position="610"/>
    </location>
</feature>
<dbReference type="OMA" id="DQTVIHC"/>
<gene>
    <name evidence="10" type="ORF">DFA_00849</name>
</gene>
<dbReference type="NCBIfam" id="TIGR02250">
    <property type="entry name" value="FCP1_euk"/>
    <property type="match status" value="1"/>
</dbReference>
<dbReference type="InterPro" id="IPR023214">
    <property type="entry name" value="HAD_sf"/>
</dbReference>
<keyword evidence="2 6" id="KW-0378">Hydrolase</keyword>
<feature type="region of interest" description="Disordered" evidence="7">
    <location>
        <begin position="631"/>
        <end position="757"/>
    </location>
</feature>
<dbReference type="Gene3D" id="1.10.287.10">
    <property type="entry name" value="S15/NS1, RNA-binding"/>
    <property type="match status" value="1"/>
</dbReference>
<dbReference type="OrthoDB" id="10249888at2759"/>
<dbReference type="GeneID" id="14873589"/>
<reference evidence="11" key="1">
    <citation type="journal article" date="2011" name="Genome Res.">
        <title>Phylogeny-wide analysis of social amoeba genomes highlights ancient origins for complex intercellular communication.</title>
        <authorList>
            <person name="Heidel A.J."/>
            <person name="Lawal H.M."/>
            <person name="Felder M."/>
            <person name="Schilde C."/>
            <person name="Helps N.R."/>
            <person name="Tunggal B."/>
            <person name="Rivero F."/>
            <person name="John U."/>
            <person name="Schleicher M."/>
            <person name="Eichinger L."/>
            <person name="Platzer M."/>
            <person name="Noegel A.A."/>
            <person name="Schaap P."/>
            <person name="Gloeckner G."/>
        </authorList>
    </citation>
    <scope>NUCLEOTIDE SEQUENCE [LARGE SCALE GENOMIC DNA]</scope>
    <source>
        <strain evidence="11">SH3</strain>
    </source>
</reference>
<feature type="region of interest" description="Disordered" evidence="7">
    <location>
        <begin position="154"/>
        <end position="174"/>
    </location>
</feature>
<dbReference type="SMART" id="SM00292">
    <property type="entry name" value="BRCT"/>
    <property type="match status" value="1"/>
</dbReference>
<dbReference type="Pfam" id="PF03031">
    <property type="entry name" value="NIF"/>
    <property type="match status" value="1"/>
</dbReference>
<dbReference type="CDD" id="cd17729">
    <property type="entry name" value="BRCT_CTDP1"/>
    <property type="match status" value="1"/>
</dbReference>
<sequence>MIDSNIEYPYEEAGTIVRWCVSQGEKIDQGKPLVIIQLSLNHQLDLESSNDTTTDVSTGTTTTTTTTSTTTSTTPQQIKKKPKREKKDTGERVVLARHDGTMRTISMPAGSIIDTTKVKPNLGRIEYCTHDMQFHGMCATCGRDVAEQRKQQALENQVSGRKRSPNQDSSQPIHSILHGQPHITVSHKMAQQIEEKNAKRLLDNKKLSLVLDLDHTIIHAIMEQHFMEVPYWRTIDRKKSNIHEIILNGNQRYFIKLRPHLYEFLREVNRLFELHIYTMGTRNYAQKIASLVDPKQRVFKERVLSRDDTPNDMNHKTLKRLFPCDDSMVLIVDDRSDVWKKSKNLIQIVPYLYFVGCKDMVNLLPTDKQSPHQQLMNDEPAAATAAAVNTPTPPSPGSPNVSSPKQKVDQQEEDDENSIYNENDESEGDHHLRVILSKLTEIHTEFYKQVSNNQKPHVTNIVDDIKKKILKDVYIVLSGIYPINSSQPQPLRILAEEMGATVQNEITPKTTHVMAARVRRKRKRKGTSKVNQAISMGLHVVNSSWLESTAMHWTKLDENDFPIKDSDSPPPRDNGNGSKHKSSSSSSSTLSSSSAPAAAASSSSSINEDNTSKFEEIVRTHDMVAAFDQADKELEEFLADGDESDGSSSGASSNGGDSDSENQENDYNDNGKKDEEQGEEEEEDQEENSHKRKRIKHEQEKDIKDGEEEEDIKEEEEENNNDIMLDNDLDLLLEEELEKSFKEIEQEDEDEDEDEDN</sequence>
<dbReference type="InterPro" id="IPR036412">
    <property type="entry name" value="HAD-like_sf"/>
</dbReference>
<feature type="domain" description="BRCT" evidence="8">
    <location>
        <begin position="465"/>
        <end position="563"/>
    </location>
</feature>
<evidence type="ECO:0000256" key="4">
    <source>
        <dbReference type="ARBA" id="ARBA00047761"/>
    </source>
</evidence>
<feature type="compositionally biased region" description="Acidic residues" evidence="7">
    <location>
        <begin position="676"/>
        <end position="686"/>
    </location>
</feature>
<keyword evidence="3 6" id="KW-0539">Nucleus</keyword>
<dbReference type="InterPro" id="IPR001357">
    <property type="entry name" value="BRCT_dom"/>
</dbReference>
<feature type="region of interest" description="Disordered" evidence="7">
    <location>
        <begin position="368"/>
        <end position="427"/>
    </location>
</feature>
<dbReference type="PROSITE" id="PS50969">
    <property type="entry name" value="FCP1"/>
    <property type="match status" value="1"/>
</dbReference>
<dbReference type="PANTHER" id="PTHR23081">
    <property type="entry name" value="RNA POLYMERASE II CTD PHOSPHATASE"/>
    <property type="match status" value="1"/>
</dbReference>
<evidence type="ECO:0000256" key="3">
    <source>
        <dbReference type="ARBA" id="ARBA00023242"/>
    </source>
</evidence>
<evidence type="ECO:0000256" key="2">
    <source>
        <dbReference type="ARBA" id="ARBA00022801"/>
    </source>
</evidence>
<evidence type="ECO:0000256" key="5">
    <source>
        <dbReference type="ARBA" id="ARBA00048336"/>
    </source>
</evidence>
<dbReference type="Gene3D" id="3.40.50.1000">
    <property type="entry name" value="HAD superfamily/HAD-like"/>
    <property type="match status" value="1"/>
</dbReference>
<evidence type="ECO:0000256" key="1">
    <source>
        <dbReference type="ARBA" id="ARBA00004123"/>
    </source>
</evidence>
<dbReference type="PANTHER" id="PTHR23081:SF36">
    <property type="entry name" value="RNA POLYMERASE II SUBUNIT A C-TERMINAL DOMAIN PHOSPHATASE"/>
    <property type="match status" value="1"/>
</dbReference>
<organism evidence="10 11">
    <name type="scientific">Cavenderia fasciculata</name>
    <name type="common">Slime mold</name>
    <name type="synonym">Dictyostelium fasciculatum</name>
    <dbReference type="NCBI Taxonomy" id="261658"/>
    <lineage>
        <taxon>Eukaryota</taxon>
        <taxon>Amoebozoa</taxon>
        <taxon>Evosea</taxon>
        <taxon>Eumycetozoa</taxon>
        <taxon>Dictyostelia</taxon>
        <taxon>Acytosteliales</taxon>
        <taxon>Cavenderiaceae</taxon>
        <taxon>Cavenderia</taxon>
    </lineage>
</organism>
<dbReference type="AlphaFoldDB" id="F4PU54"/>
<dbReference type="InterPro" id="IPR039189">
    <property type="entry name" value="Fcp1"/>
</dbReference>
<feature type="compositionally biased region" description="Low complexity" evidence="7">
    <location>
        <begin position="380"/>
        <end position="390"/>
    </location>
</feature>
<evidence type="ECO:0000313" key="10">
    <source>
        <dbReference type="EMBL" id="EGG20980.1"/>
    </source>
</evidence>
<feature type="compositionally biased region" description="Low complexity" evidence="7">
    <location>
        <begin position="583"/>
        <end position="605"/>
    </location>
</feature>
<dbReference type="InterPro" id="IPR036420">
    <property type="entry name" value="BRCT_dom_sf"/>
</dbReference>
<dbReference type="PROSITE" id="PS50172">
    <property type="entry name" value="BRCT"/>
    <property type="match status" value="1"/>
</dbReference>
<feature type="region of interest" description="Disordered" evidence="7">
    <location>
        <begin position="48"/>
        <end position="91"/>
    </location>
</feature>
<feature type="compositionally biased region" description="Acidic residues" evidence="7">
    <location>
        <begin position="745"/>
        <end position="757"/>
    </location>
</feature>
<accession>F4PU54</accession>
<dbReference type="GO" id="GO:0008420">
    <property type="term" value="F:RNA polymerase II CTD heptapeptide repeat phosphatase activity"/>
    <property type="evidence" value="ECO:0007669"/>
    <property type="project" value="UniProtKB-UniRule"/>
</dbReference>
<name>F4PU54_CACFS</name>
<comment type="function">
    <text evidence="6">This promotes the activity of RNA polymerase II.</text>
</comment>
<dbReference type="Pfam" id="PF00533">
    <property type="entry name" value="BRCT"/>
    <property type="match status" value="1"/>
</dbReference>
<evidence type="ECO:0000256" key="6">
    <source>
        <dbReference type="RuleBase" id="RU366066"/>
    </source>
</evidence>
<feature type="compositionally biased region" description="Low complexity" evidence="7">
    <location>
        <begin position="646"/>
        <end position="657"/>
    </location>
</feature>
<dbReference type="STRING" id="1054147.F4PU54"/>
<feature type="domain" description="FCP1 homology" evidence="9">
    <location>
        <begin position="202"/>
        <end position="375"/>
    </location>
</feature>
<evidence type="ECO:0000259" key="9">
    <source>
        <dbReference type="PROSITE" id="PS50969"/>
    </source>
</evidence>
<protein>
    <recommendedName>
        <fullName evidence="6">RNA polymerase II subunit A C-terminal domain phosphatase</fullName>
        <ecNumber evidence="6">3.1.3.16</ecNumber>
    </recommendedName>
</protein>
<dbReference type="InterPro" id="IPR004274">
    <property type="entry name" value="FCP1_dom"/>
</dbReference>
<proteinExistence type="predicted"/>